<dbReference type="EMBL" id="SNSC02000002">
    <property type="protein sequence ID" value="TID26330.1"/>
    <property type="molecule type" value="Genomic_DNA"/>
</dbReference>
<sequence>MPGAPQNIDFKDPGIKIPLPKPLSKHLMKELNLTDDRFPKPIPQYLRTWHTPNELGERVPAKRSYAQRCLGHKYSWVEIMCAGGLTLWWQPSKNAVRYEMPTSLQRRRARSCFEVRGYGGVVKRFHKHSRRILPAVPALESGHVTFQMFLTMLASCPKPKDIQADLADFKAIQAAGFRCGPTLSKERFRLLVYSCVDQFAPLTINSPAVRVNLLSMIFELGDARRKAAVCSSYIDRGENRDKSVLPRQHETKEVAKDTDGNDSPFTVREKHDRKSLGSERETNPDEDDFQGRILLAEAVRERYLHPGVFGKQERYIQHLWDHRDCPERWPFKISARQENAINQISRAVETWIESSATTKWVCMGLWREASEENKTRFEEAKRLVRLLFEEDCCLREGVNQEVVAYEPIVINADGGCPKDYCPRNIRPRAFGSIQDYLLSPLLARDGRPKADFVGHHVDGDVDESHDADRRLKVTETSGLPLLWSLLMKKVDEES</sequence>
<feature type="compositionally biased region" description="Basic and acidic residues" evidence="1">
    <location>
        <begin position="241"/>
        <end position="259"/>
    </location>
</feature>
<evidence type="ECO:0000256" key="1">
    <source>
        <dbReference type="SAM" id="MobiDB-lite"/>
    </source>
</evidence>
<keyword evidence="3" id="KW-1185">Reference proteome</keyword>
<reference evidence="2 3" key="1">
    <citation type="submission" date="2019-04" db="EMBL/GenBank/DDBJ databases">
        <title>High contiguity whole genome sequence and gene annotation resource for two Venturia nashicola isolates.</title>
        <authorList>
            <person name="Prokchorchik M."/>
            <person name="Won K."/>
            <person name="Lee Y."/>
            <person name="Choi E.D."/>
            <person name="Segonzac C."/>
            <person name="Sohn K.H."/>
        </authorList>
    </citation>
    <scope>NUCLEOTIDE SEQUENCE [LARGE SCALE GENOMIC DNA]</scope>
    <source>
        <strain evidence="2 3">PRI2</strain>
    </source>
</reference>
<proteinExistence type="predicted"/>
<dbReference type="AlphaFoldDB" id="A0A4Z1PC24"/>
<feature type="region of interest" description="Disordered" evidence="1">
    <location>
        <begin position="241"/>
        <end position="287"/>
    </location>
</feature>
<gene>
    <name evidence="2" type="ORF">E6O75_ATG00823</name>
</gene>
<protein>
    <submittedName>
        <fullName evidence="2">Nuclear elongation and deformation protein 1</fullName>
    </submittedName>
</protein>
<comment type="caution">
    <text evidence="2">The sequence shown here is derived from an EMBL/GenBank/DDBJ whole genome shotgun (WGS) entry which is preliminary data.</text>
</comment>
<evidence type="ECO:0000313" key="3">
    <source>
        <dbReference type="Proteomes" id="UP000298493"/>
    </source>
</evidence>
<dbReference type="Proteomes" id="UP000298493">
    <property type="component" value="Unassembled WGS sequence"/>
</dbReference>
<accession>A0A4Z1PC24</accession>
<feature type="compositionally biased region" description="Basic and acidic residues" evidence="1">
    <location>
        <begin position="267"/>
        <end position="283"/>
    </location>
</feature>
<name>A0A4Z1PC24_9PEZI</name>
<evidence type="ECO:0000313" key="2">
    <source>
        <dbReference type="EMBL" id="TID26330.1"/>
    </source>
</evidence>
<organism evidence="2 3">
    <name type="scientific">Venturia nashicola</name>
    <dbReference type="NCBI Taxonomy" id="86259"/>
    <lineage>
        <taxon>Eukaryota</taxon>
        <taxon>Fungi</taxon>
        <taxon>Dikarya</taxon>
        <taxon>Ascomycota</taxon>
        <taxon>Pezizomycotina</taxon>
        <taxon>Dothideomycetes</taxon>
        <taxon>Pleosporomycetidae</taxon>
        <taxon>Venturiales</taxon>
        <taxon>Venturiaceae</taxon>
        <taxon>Venturia</taxon>
    </lineage>
</organism>